<dbReference type="GO" id="GO:0005524">
    <property type="term" value="F:ATP binding"/>
    <property type="evidence" value="ECO:0007669"/>
    <property type="project" value="UniProtKB-KW"/>
</dbReference>
<dbReference type="InterPro" id="IPR036640">
    <property type="entry name" value="ABC1_TM_sf"/>
</dbReference>
<dbReference type="InterPro" id="IPR003439">
    <property type="entry name" value="ABC_transporter-like_ATP-bd"/>
</dbReference>
<evidence type="ECO:0000256" key="7">
    <source>
        <dbReference type="ARBA" id="ARBA00022840"/>
    </source>
</evidence>
<evidence type="ECO:0000313" key="13">
    <source>
        <dbReference type="EMBL" id="GEL16424.1"/>
    </source>
</evidence>
<keyword evidence="4" id="KW-0997">Cell inner membrane</keyword>
<keyword evidence="14" id="KW-1185">Reference proteome</keyword>
<feature type="transmembrane region" description="Helical" evidence="10">
    <location>
        <begin position="28"/>
        <end position="49"/>
    </location>
</feature>
<dbReference type="InterPro" id="IPR011527">
    <property type="entry name" value="ABC1_TM_dom"/>
</dbReference>
<dbReference type="PROSITE" id="PS50929">
    <property type="entry name" value="ABC_TM1F"/>
    <property type="match status" value="1"/>
</dbReference>
<feature type="transmembrane region" description="Helical" evidence="10">
    <location>
        <begin position="255"/>
        <end position="276"/>
    </location>
</feature>
<dbReference type="PROSITE" id="PS50893">
    <property type="entry name" value="ABC_TRANSPORTER_2"/>
    <property type="match status" value="1"/>
</dbReference>
<sequence>MRVTLPLAGPAEARGWFRETVRANRRRFALATGLLAASTLAGLVGPQLLGHLVDVVVTGAGTARIDLIALVFIGVLLLQAVFKRAARLRSGILGEKVLAQTREGFIERSLQLPVGTVEAAGTGDLLSRATADVDKIDYSVRYAVPEIVTAAVTVVLTIAAMLLTSPLLALGVLVAVPVLYLPTRWYWKCVPATIERVLDDWAWVHTDLHETTEGARTAEAVGFTERRVACGYAAVDRAIGGERVLRRLQVRWAPWMDVAHTLPVAAMLLLSGWAYAQGWVQLGTITVMVLYAQALAAPLDEVLWWVEDLQVSGTALRRVLGVRHPPGDPAGVRLPRGRDIELTDVRFGYQPGRPVLHGIDLRIPPGQRLAIVGPSGAGKSTLGRLFAGIAAPTSGSVTIGGAEVSRLPEDVLHGEVLLLTQEQHVFAGTLRENLTLPARPGGGWTDGELRAALAAVGALEWADSLPDALDTALGSGAHAVPPAVAQQLALARIVLADPHTVVLDEATSLLDTSSARDLERSLGGRTVIAIAHRLHTAAAADRVAVLEDGRITELGSHTELMAAGGPYARLVQARDLLGQDDRVMLVDQ</sequence>
<dbReference type="Pfam" id="PF00005">
    <property type="entry name" value="ABC_tran"/>
    <property type="match status" value="1"/>
</dbReference>
<evidence type="ECO:0000256" key="9">
    <source>
        <dbReference type="ARBA" id="ARBA00023136"/>
    </source>
</evidence>
<comment type="subcellular location">
    <subcellularLocation>
        <location evidence="1">Cell membrane</location>
        <topology evidence="1">Multi-pass membrane protein</topology>
    </subcellularLocation>
</comment>
<dbReference type="OrthoDB" id="9806127at2"/>
<dbReference type="AlphaFoldDB" id="A0A511CYV0"/>
<dbReference type="GO" id="GO:0015421">
    <property type="term" value="F:ABC-type oligopeptide transporter activity"/>
    <property type="evidence" value="ECO:0007669"/>
    <property type="project" value="TreeGrafter"/>
</dbReference>
<dbReference type="FunFam" id="3.40.50.300:FF:001001">
    <property type="entry name" value="Multidrug ABC transporter ATP-binding protein"/>
    <property type="match status" value="1"/>
</dbReference>
<evidence type="ECO:0000256" key="1">
    <source>
        <dbReference type="ARBA" id="ARBA00004651"/>
    </source>
</evidence>
<protein>
    <submittedName>
        <fullName evidence="13">Multidrug ABC transporter ATP-binding protein</fullName>
    </submittedName>
</protein>
<dbReference type="SUPFAM" id="SSF90123">
    <property type="entry name" value="ABC transporter transmembrane region"/>
    <property type="match status" value="1"/>
</dbReference>
<evidence type="ECO:0000256" key="5">
    <source>
        <dbReference type="ARBA" id="ARBA00022692"/>
    </source>
</evidence>
<feature type="domain" description="ABC transmembrane type-1" evidence="12">
    <location>
        <begin position="29"/>
        <end position="310"/>
    </location>
</feature>
<dbReference type="Gene3D" id="3.40.50.300">
    <property type="entry name" value="P-loop containing nucleotide triphosphate hydrolases"/>
    <property type="match status" value="1"/>
</dbReference>
<feature type="transmembrane region" description="Helical" evidence="10">
    <location>
        <begin position="61"/>
        <end position="82"/>
    </location>
</feature>
<accession>A0A511CYV0</accession>
<dbReference type="PANTHER" id="PTHR43394">
    <property type="entry name" value="ATP-DEPENDENT PERMEASE MDL1, MITOCHONDRIAL"/>
    <property type="match status" value="1"/>
</dbReference>
<keyword evidence="9 10" id="KW-0472">Membrane</keyword>
<keyword evidence="3" id="KW-1003">Cell membrane</keyword>
<evidence type="ECO:0000313" key="14">
    <source>
        <dbReference type="Proteomes" id="UP000321328"/>
    </source>
</evidence>
<dbReference type="STRING" id="1123024.GCA_000423625_00514"/>
<keyword evidence="2" id="KW-0813">Transport</keyword>
<dbReference type="GO" id="GO:0016887">
    <property type="term" value="F:ATP hydrolysis activity"/>
    <property type="evidence" value="ECO:0007669"/>
    <property type="project" value="InterPro"/>
</dbReference>
<evidence type="ECO:0000256" key="8">
    <source>
        <dbReference type="ARBA" id="ARBA00022989"/>
    </source>
</evidence>
<gene>
    <name evidence="13" type="ORF">PA7_02610</name>
</gene>
<feature type="domain" description="ABC transporter" evidence="11">
    <location>
        <begin position="340"/>
        <end position="573"/>
    </location>
</feature>
<feature type="transmembrane region" description="Helical" evidence="10">
    <location>
        <begin position="168"/>
        <end position="187"/>
    </location>
</feature>
<dbReference type="PANTHER" id="PTHR43394:SF1">
    <property type="entry name" value="ATP-BINDING CASSETTE SUB-FAMILY B MEMBER 10, MITOCHONDRIAL"/>
    <property type="match status" value="1"/>
</dbReference>
<evidence type="ECO:0000259" key="12">
    <source>
        <dbReference type="PROSITE" id="PS50929"/>
    </source>
</evidence>
<dbReference type="Gene3D" id="1.20.1560.10">
    <property type="entry name" value="ABC transporter type 1, transmembrane domain"/>
    <property type="match status" value="1"/>
</dbReference>
<name>A0A511CYV0_9PSEU</name>
<feature type="transmembrane region" description="Helical" evidence="10">
    <location>
        <begin position="142"/>
        <end position="162"/>
    </location>
</feature>
<keyword evidence="5 10" id="KW-0812">Transmembrane</keyword>
<evidence type="ECO:0000259" key="11">
    <source>
        <dbReference type="PROSITE" id="PS50893"/>
    </source>
</evidence>
<dbReference type="SUPFAM" id="SSF52540">
    <property type="entry name" value="P-loop containing nucleoside triphosphate hydrolases"/>
    <property type="match status" value="1"/>
</dbReference>
<dbReference type="CDD" id="cd07346">
    <property type="entry name" value="ABC_6TM_exporters"/>
    <property type="match status" value="1"/>
</dbReference>
<comment type="caution">
    <text evidence="13">The sequence shown here is derived from an EMBL/GenBank/DDBJ whole genome shotgun (WGS) entry which is preliminary data.</text>
</comment>
<dbReference type="InterPro" id="IPR003593">
    <property type="entry name" value="AAA+_ATPase"/>
</dbReference>
<dbReference type="InterPro" id="IPR027417">
    <property type="entry name" value="P-loop_NTPase"/>
</dbReference>
<dbReference type="GO" id="GO:0005886">
    <property type="term" value="C:plasma membrane"/>
    <property type="evidence" value="ECO:0007669"/>
    <property type="project" value="UniProtKB-SubCell"/>
</dbReference>
<dbReference type="Proteomes" id="UP000321328">
    <property type="component" value="Unassembled WGS sequence"/>
</dbReference>
<keyword evidence="7 13" id="KW-0067">ATP-binding</keyword>
<organism evidence="13 14">
    <name type="scientific">Pseudonocardia asaccharolytica DSM 44247 = NBRC 16224</name>
    <dbReference type="NCBI Taxonomy" id="1123024"/>
    <lineage>
        <taxon>Bacteria</taxon>
        <taxon>Bacillati</taxon>
        <taxon>Actinomycetota</taxon>
        <taxon>Actinomycetes</taxon>
        <taxon>Pseudonocardiales</taxon>
        <taxon>Pseudonocardiaceae</taxon>
        <taxon>Pseudonocardia</taxon>
    </lineage>
</organism>
<dbReference type="EMBL" id="BJVI01000002">
    <property type="protein sequence ID" value="GEL16424.1"/>
    <property type="molecule type" value="Genomic_DNA"/>
</dbReference>
<evidence type="ECO:0000256" key="4">
    <source>
        <dbReference type="ARBA" id="ARBA00022519"/>
    </source>
</evidence>
<keyword evidence="8 10" id="KW-1133">Transmembrane helix</keyword>
<dbReference type="InterPro" id="IPR039421">
    <property type="entry name" value="Type_1_exporter"/>
</dbReference>
<keyword evidence="6" id="KW-0547">Nucleotide-binding</keyword>
<evidence type="ECO:0000256" key="6">
    <source>
        <dbReference type="ARBA" id="ARBA00022741"/>
    </source>
</evidence>
<dbReference type="SMART" id="SM00382">
    <property type="entry name" value="AAA"/>
    <property type="match status" value="1"/>
</dbReference>
<dbReference type="RefSeq" id="WP_084795764.1">
    <property type="nucleotide sequence ID" value="NZ_AUII01000002.1"/>
</dbReference>
<evidence type="ECO:0000256" key="10">
    <source>
        <dbReference type="SAM" id="Phobius"/>
    </source>
</evidence>
<reference evidence="13 14" key="1">
    <citation type="submission" date="2019-07" db="EMBL/GenBank/DDBJ databases">
        <title>Whole genome shotgun sequence of Pseudonocardia asaccharolytica NBRC 16224.</title>
        <authorList>
            <person name="Hosoyama A."/>
            <person name="Uohara A."/>
            <person name="Ohji S."/>
            <person name="Ichikawa N."/>
        </authorList>
    </citation>
    <scope>NUCLEOTIDE SEQUENCE [LARGE SCALE GENOMIC DNA]</scope>
    <source>
        <strain evidence="13 14">NBRC 16224</strain>
    </source>
</reference>
<evidence type="ECO:0000256" key="3">
    <source>
        <dbReference type="ARBA" id="ARBA00022475"/>
    </source>
</evidence>
<proteinExistence type="predicted"/>
<dbReference type="Pfam" id="PF00664">
    <property type="entry name" value="ABC_membrane"/>
    <property type="match status" value="1"/>
</dbReference>
<evidence type="ECO:0000256" key="2">
    <source>
        <dbReference type="ARBA" id="ARBA00022448"/>
    </source>
</evidence>